<dbReference type="STRING" id="41431.PCC8801_0555"/>
<dbReference type="OrthoDB" id="424286at2"/>
<dbReference type="HOGENOM" id="CLU_1530813_0_0_3"/>
<dbReference type="AlphaFoldDB" id="B7JVS5"/>
<sequence>MTTEPEILPLASLVYLPYLDNNGLLPEEIVGKIGVYAIFDQDKKLQFVGYSRDIHLSLKQHLVRQINNCYWLKIQTISRPSRTILEQIKQAWLAENGTIPPGNAQEEKEWTEPIDAKLSMTEQEKSDHYKADEMSRIKLLKNIARGVEDEIKENLKQRGSQVEIRFNPKLKEQGLLDLK</sequence>
<name>B7JVS5_RIPO1</name>
<evidence type="ECO:0000313" key="1">
    <source>
        <dbReference type="EMBL" id="ACK64646.1"/>
    </source>
</evidence>
<dbReference type="KEGG" id="cyp:PCC8801_0555"/>
<accession>B7JVS5</accession>
<dbReference type="Proteomes" id="UP000008204">
    <property type="component" value="Chromosome"/>
</dbReference>
<dbReference type="eggNOG" id="ENOG502ZBP7">
    <property type="taxonomic scope" value="Bacteria"/>
</dbReference>
<dbReference type="EMBL" id="CP001287">
    <property type="protein sequence ID" value="ACK64646.1"/>
    <property type="molecule type" value="Genomic_DNA"/>
</dbReference>
<evidence type="ECO:0008006" key="3">
    <source>
        <dbReference type="Google" id="ProtNLM"/>
    </source>
</evidence>
<dbReference type="RefSeq" id="WP_012593923.1">
    <property type="nucleotide sequence ID" value="NC_011726.1"/>
</dbReference>
<proteinExistence type="predicted"/>
<evidence type="ECO:0000313" key="2">
    <source>
        <dbReference type="Proteomes" id="UP000008204"/>
    </source>
</evidence>
<reference evidence="2" key="1">
    <citation type="journal article" date="2011" name="MBio">
        <title>Novel metabolic attributes of the genus Cyanothece, comprising a group of unicellular nitrogen-fixing Cyanobacteria.</title>
        <authorList>
            <person name="Bandyopadhyay A."/>
            <person name="Elvitigala T."/>
            <person name="Welsh E."/>
            <person name="Stockel J."/>
            <person name="Liberton M."/>
            <person name="Min H."/>
            <person name="Sherman L.A."/>
            <person name="Pakrasi H.B."/>
        </authorList>
    </citation>
    <scope>NUCLEOTIDE SEQUENCE [LARGE SCALE GENOMIC DNA]</scope>
    <source>
        <strain evidence="2">PCC 8801</strain>
    </source>
</reference>
<keyword evidence="2" id="KW-1185">Reference proteome</keyword>
<protein>
    <recommendedName>
        <fullName evidence="3">GIY-YIG domain-containing protein</fullName>
    </recommendedName>
</protein>
<dbReference type="InterPro" id="IPR049578">
    <property type="entry name" value="CAXIP1-like_GIY-YIG_dom"/>
</dbReference>
<organism evidence="1 2">
    <name type="scientific">Rippkaea orientalis (strain PCC 8801 / RF-1)</name>
    <name type="common">Cyanothece sp. (strain PCC 8801)</name>
    <dbReference type="NCBI Taxonomy" id="41431"/>
    <lineage>
        <taxon>Bacteria</taxon>
        <taxon>Bacillati</taxon>
        <taxon>Cyanobacteriota</taxon>
        <taxon>Cyanophyceae</taxon>
        <taxon>Oscillatoriophycideae</taxon>
        <taxon>Chroococcales</taxon>
        <taxon>Aphanothecaceae</taxon>
        <taxon>Rippkaea</taxon>
        <taxon>Rippkaea orientalis</taxon>
    </lineage>
</organism>
<dbReference type="CDD" id="cd10450">
    <property type="entry name" value="GIY-YIG_AtGrxS16_like"/>
    <property type="match status" value="1"/>
</dbReference>
<gene>
    <name evidence="1" type="ordered locus">PCC8801_0555</name>
</gene>